<evidence type="ECO:0000256" key="2">
    <source>
        <dbReference type="SAM" id="Phobius"/>
    </source>
</evidence>
<name>U1GTV9_ENDPU</name>
<dbReference type="HOGENOM" id="CLU_005907_0_0_1"/>
<evidence type="ECO:0000313" key="4">
    <source>
        <dbReference type="Proteomes" id="UP000019373"/>
    </source>
</evidence>
<keyword evidence="2" id="KW-1133">Transmembrane helix</keyword>
<feature type="compositionally biased region" description="Polar residues" evidence="1">
    <location>
        <begin position="162"/>
        <end position="173"/>
    </location>
</feature>
<dbReference type="RefSeq" id="XP_007786712.1">
    <property type="nucleotide sequence ID" value="XM_007788522.1"/>
</dbReference>
<evidence type="ECO:0000313" key="3">
    <source>
        <dbReference type="EMBL" id="ERF75863.1"/>
    </source>
</evidence>
<dbReference type="EMBL" id="KE720795">
    <property type="protein sequence ID" value="ERF75863.1"/>
    <property type="molecule type" value="Genomic_DNA"/>
</dbReference>
<dbReference type="Proteomes" id="UP000019373">
    <property type="component" value="Unassembled WGS sequence"/>
</dbReference>
<feature type="region of interest" description="Disordered" evidence="1">
    <location>
        <begin position="820"/>
        <end position="839"/>
    </location>
</feature>
<feature type="compositionally biased region" description="Polar residues" evidence="1">
    <location>
        <begin position="730"/>
        <end position="740"/>
    </location>
</feature>
<feature type="compositionally biased region" description="Low complexity" evidence="1">
    <location>
        <begin position="509"/>
        <end position="526"/>
    </location>
</feature>
<feature type="region of interest" description="Disordered" evidence="1">
    <location>
        <begin position="43"/>
        <end position="70"/>
    </location>
</feature>
<dbReference type="OMA" id="HESIGSH"/>
<keyword evidence="2" id="KW-0472">Membrane</keyword>
<keyword evidence="2" id="KW-0812">Transmembrane</keyword>
<feature type="region of interest" description="Disordered" evidence="1">
    <location>
        <begin position="711"/>
        <end position="740"/>
    </location>
</feature>
<feature type="region of interest" description="Disordered" evidence="1">
    <location>
        <begin position="99"/>
        <end position="204"/>
    </location>
</feature>
<feature type="region of interest" description="Disordered" evidence="1">
    <location>
        <begin position="500"/>
        <end position="539"/>
    </location>
</feature>
<gene>
    <name evidence="3" type="ORF">EPUS_01229</name>
</gene>
<feature type="compositionally biased region" description="Polar residues" evidence="1">
    <location>
        <begin position="641"/>
        <end position="671"/>
    </location>
</feature>
<dbReference type="OrthoDB" id="3546893at2759"/>
<feature type="compositionally biased region" description="Low complexity" evidence="1">
    <location>
        <begin position="886"/>
        <end position="905"/>
    </location>
</feature>
<dbReference type="GeneID" id="19236287"/>
<reference evidence="4" key="1">
    <citation type="journal article" date="2014" name="BMC Genomics">
        <title>Genome characteristics reveal the impact of lichenization on lichen-forming fungus Endocarpon pusillum Hedwig (Verrucariales, Ascomycota).</title>
        <authorList>
            <person name="Wang Y.-Y."/>
            <person name="Liu B."/>
            <person name="Zhang X.-Y."/>
            <person name="Zhou Q.-M."/>
            <person name="Zhang T."/>
            <person name="Li H."/>
            <person name="Yu Y.-F."/>
            <person name="Zhang X.-L."/>
            <person name="Hao X.-Y."/>
            <person name="Wang M."/>
            <person name="Wang L."/>
            <person name="Wei J.-C."/>
        </authorList>
    </citation>
    <scope>NUCLEOTIDE SEQUENCE [LARGE SCALE GENOMIC DNA]</scope>
    <source>
        <strain evidence="4">Z07020 / HMAS-L-300199</strain>
    </source>
</reference>
<feature type="compositionally biased region" description="Polar residues" evidence="1">
    <location>
        <begin position="824"/>
        <end position="839"/>
    </location>
</feature>
<accession>U1GTV9</accession>
<keyword evidence="4" id="KW-1185">Reference proteome</keyword>
<feature type="compositionally biased region" description="Basic and acidic residues" evidence="1">
    <location>
        <begin position="921"/>
        <end position="941"/>
    </location>
</feature>
<feature type="region of interest" description="Disordered" evidence="1">
    <location>
        <begin position="641"/>
        <end position="685"/>
    </location>
</feature>
<protein>
    <submittedName>
        <fullName evidence="3">Uncharacterized protein</fullName>
    </submittedName>
</protein>
<sequence length="993" mass="107079">MISTLGVIIIAVGVSVCVFVGGAVSIILILRANDRRRRSKEEVARQFSAGQRGRLSVGSTNYSHVTEPRTNLRRSTHLPYGVVSEGWAAIPSQESIPQYQKNRTNHQAEGEGEASSQQKRRRSLRASFSARSFSIPKTRRQKKIQSAVPLRAIPRSPLSAITERSGTNTTEASPSGEIAELPSEVTPKTTPEKDENSLPTGRPVSLQWPLITTNRGSHTGITTVIAVPTSRKSSLVRMNSTNHSVSPIRPSLGERSVSMASTLSIAPEGPLPPLPSIAPNQWPAGRRSRLRFSAASVDTIGSSVLGGWTSPSQTDTDLTSTGLATPIDLNPTRHQAVEREGPGCEPATVITTGSPRARHATKYGNGRAGHGSFQANRGQHASSHITMDELAAELGDRDSSIPPATGPSLSTKYARNWESYLLSRASSVRSHASPSLPVPIARTGSGYRKGTVAARHSMYEQDTGDRSLTIDPAVLRDTSGNPASPIRRLITSRPASIASENPFHWDRNSLQIGPSSSLRSSPGSQSKGHKRQNCIRISNISAGDTSCRASKLPQMKEESEDLSGIQASKKMMIPGLSLLEQGKFNDDADSGQGHVDHSAFLNGPRLEKNSKMRPNYSRAQTSESMISCKLDSDVFSNSRYDPNAPNMFSTNSTSQKQWPLTPTAPRNSRPQATPPSLKAIQEPYDPDSPTLPIPTISSATLFARALPLGTRVSGVQGPRNIPTPGRSSRAHSPTPTTARSTVKLEDLRRSVATLRRMNADVPDKRRTSQMYRDNGLESTNSLPNVNNHARQGLTAELGVSIVDISTTSPISAAPSTILRKASPSHPQATLSPSSKNSLTTTNIRLANKSRSNIIVPSPSTLSAGTTSIWEDASVHCDSPEPDLPTSLSSSKVSSPRVPQQQQQQQKNVDMEAYENFIGQQKDLDCGKPGSRRDRDKERESRLTSPQGKGLGLMGVKVQAQDRDRDVDQGLGQGQRKVWGTPGSLYDGEGFLKD</sequence>
<dbReference type="eggNOG" id="ENOG502SYS3">
    <property type="taxonomic scope" value="Eukaryota"/>
</dbReference>
<organism evidence="3 4">
    <name type="scientific">Endocarpon pusillum (strain Z07020 / HMAS-L-300199)</name>
    <name type="common">Lichen-forming fungus</name>
    <dbReference type="NCBI Taxonomy" id="1263415"/>
    <lineage>
        <taxon>Eukaryota</taxon>
        <taxon>Fungi</taxon>
        <taxon>Dikarya</taxon>
        <taxon>Ascomycota</taxon>
        <taxon>Pezizomycotina</taxon>
        <taxon>Eurotiomycetes</taxon>
        <taxon>Chaetothyriomycetidae</taxon>
        <taxon>Verrucariales</taxon>
        <taxon>Verrucariaceae</taxon>
        <taxon>Endocarpon</taxon>
    </lineage>
</organism>
<evidence type="ECO:0000256" key="1">
    <source>
        <dbReference type="SAM" id="MobiDB-lite"/>
    </source>
</evidence>
<feature type="region of interest" description="Disordered" evidence="1">
    <location>
        <begin position="873"/>
        <end position="993"/>
    </location>
</feature>
<feature type="region of interest" description="Disordered" evidence="1">
    <location>
        <begin position="337"/>
        <end position="357"/>
    </location>
</feature>
<dbReference type="AlphaFoldDB" id="U1GTV9"/>
<proteinExistence type="predicted"/>
<feature type="transmembrane region" description="Helical" evidence="2">
    <location>
        <begin position="6"/>
        <end position="30"/>
    </location>
</feature>
<feature type="compositionally biased region" description="Low complexity" evidence="1">
    <location>
        <begin position="125"/>
        <end position="134"/>
    </location>
</feature>